<name>A0AAV5TYS8_9BILA</name>
<reference evidence="1" key="1">
    <citation type="submission" date="2023-10" db="EMBL/GenBank/DDBJ databases">
        <title>Genome assembly of Pristionchus species.</title>
        <authorList>
            <person name="Yoshida K."/>
            <person name="Sommer R.J."/>
        </authorList>
    </citation>
    <scope>NUCLEOTIDE SEQUENCE</scope>
    <source>
        <strain evidence="1">RS0144</strain>
    </source>
</reference>
<organism evidence="1 2">
    <name type="scientific">Pristionchus entomophagus</name>
    <dbReference type="NCBI Taxonomy" id="358040"/>
    <lineage>
        <taxon>Eukaryota</taxon>
        <taxon>Metazoa</taxon>
        <taxon>Ecdysozoa</taxon>
        <taxon>Nematoda</taxon>
        <taxon>Chromadorea</taxon>
        <taxon>Rhabditida</taxon>
        <taxon>Rhabditina</taxon>
        <taxon>Diplogasteromorpha</taxon>
        <taxon>Diplogasteroidea</taxon>
        <taxon>Neodiplogasteridae</taxon>
        <taxon>Pristionchus</taxon>
    </lineage>
</organism>
<gene>
    <name evidence="1" type="ORF">PENTCL1PPCAC_21432</name>
</gene>
<dbReference type="Proteomes" id="UP001432027">
    <property type="component" value="Unassembled WGS sequence"/>
</dbReference>
<sequence>EERVYIEVRVSDTRISAQRQRKSEFGIHKRKRRRSCAVYESFGTYERDETYATHVKILRNHHVEFFIIQAFQKCCFFQNTGALMDKLISVWPIGLETIQ</sequence>
<keyword evidence="2" id="KW-1185">Reference proteome</keyword>
<dbReference type="AlphaFoldDB" id="A0AAV5TYS8"/>
<dbReference type="EMBL" id="BTSX01000005">
    <property type="protein sequence ID" value="GMS99257.1"/>
    <property type="molecule type" value="Genomic_DNA"/>
</dbReference>
<comment type="caution">
    <text evidence="1">The sequence shown here is derived from an EMBL/GenBank/DDBJ whole genome shotgun (WGS) entry which is preliminary data.</text>
</comment>
<feature type="non-terminal residue" evidence="1">
    <location>
        <position position="1"/>
    </location>
</feature>
<evidence type="ECO:0000313" key="2">
    <source>
        <dbReference type="Proteomes" id="UP001432027"/>
    </source>
</evidence>
<accession>A0AAV5TYS8</accession>
<protein>
    <submittedName>
        <fullName evidence="1">Uncharacterized protein</fullName>
    </submittedName>
</protein>
<proteinExistence type="predicted"/>
<evidence type="ECO:0000313" key="1">
    <source>
        <dbReference type="EMBL" id="GMS99257.1"/>
    </source>
</evidence>